<organism evidence="1 2">
    <name type="scientific">Candidatus Oscillibacter excrementigallinarum</name>
    <dbReference type="NCBI Taxonomy" id="2838716"/>
    <lineage>
        <taxon>Bacteria</taxon>
        <taxon>Bacillati</taxon>
        <taxon>Bacillota</taxon>
        <taxon>Clostridia</taxon>
        <taxon>Eubacteriales</taxon>
        <taxon>Oscillospiraceae</taxon>
        <taxon>Oscillibacter</taxon>
    </lineage>
</organism>
<evidence type="ECO:0000313" key="1">
    <source>
        <dbReference type="EMBL" id="HJB12428.1"/>
    </source>
</evidence>
<dbReference type="EMBL" id="DWZJ01000013">
    <property type="protein sequence ID" value="HJB12428.1"/>
    <property type="molecule type" value="Genomic_DNA"/>
</dbReference>
<reference evidence="1" key="2">
    <citation type="submission" date="2021-04" db="EMBL/GenBank/DDBJ databases">
        <authorList>
            <person name="Gilroy R."/>
        </authorList>
    </citation>
    <scope>NUCLEOTIDE SEQUENCE</scope>
    <source>
        <strain evidence="1">ChiBcec18-1249</strain>
    </source>
</reference>
<protein>
    <submittedName>
        <fullName evidence="1">Uncharacterized protein</fullName>
    </submittedName>
</protein>
<evidence type="ECO:0000313" key="2">
    <source>
        <dbReference type="Proteomes" id="UP000823824"/>
    </source>
</evidence>
<gene>
    <name evidence="1" type="ORF">H9787_01800</name>
</gene>
<name>A0A9D2RQY6_9FIRM</name>
<comment type="caution">
    <text evidence="1">The sequence shown here is derived from an EMBL/GenBank/DDBJ whole genome shotgun (WGS) entry which is preliminary data.</text>
</comment>
<dbReference type="Proteomes" id="UP000823824">
    <property type="component" value="Unassembled WGS sequence"/>
</dbReference>
<dbReference type="AlphaFoldDB" id="A0A9D2RQY6"/>
<accession>A0A9D2RQY6</accession>
<proteinExistence type="predicted"/>
<reference evidence="1" key="1">
    <citation type="journal article" date="2021" name="PeerJ">
        <title>Extensive microbial diversity within the chicken gut microbiome revealed by metagenomics and culture.</title>
        <authorList>
            <person name="Gilroy R."/>
            <person name="Ravi A."/>
            <person name="Getino M."/>
            <person name="Pursley I."/>
            <person name="Horton D.L."/>
            <person name="Alikhan N.F."/>
            <person name="Baker D."/>
            <person name="Gharbi K."/>
            <person name="Hall N."/>
            <person name="Watson M."/>
            <person name="Adriaenssens E.M."/>
            <person name="Foster-Nyarko E."/>
            <person name="Jarju S."/>
            <person name="Secka A."/>
            <person name="Antonio M."/>
            <person name="Oren A."/>
            <person name="Chaudhuri R.R."/>
            <person name="La Ragione R."/>
            <person name="Hildebrand F."/>
            <person name="Pallen M.J."/>
        </authorList>
    </citation>
    <scope>NUCLEOTIDE SEQUENCE</scope>
    <source>
        <strain evidence="1">ChiBcec18-1249</strain>
    </source>
</reference>
<sequence>MTGWVRQILERYGQKVTVQAGESTVSVRAFLQPVPERGEQAREEATPIGWTDGRLWLYLGQMALEETDTLGWNGWTFRVRSCRPYYIGDRLSHYWAALEREREAAGCGS</sequence>